<dbReference type="AlphaFoldDB" id="A0A090L5D7"/>
<dbReference type="FunFam" id="1.50.40.10:FF:000004">
    <property type="entry name" value="Calcium-binding mitochondrial carrier protein Aralar1"/>
    <property type="match status" value="1"/>
</dbReference>
<feature type="domain" description="EF-hand" evidence="13">
    <location>
        <begin position="224"/>
        <end position="259"/>
    </location>
</feature>
<evidence type="ECO:0000313" key="15">
    <source>
        <dbReference type="Proteomes" id="UP000035682"/>
    </source>
</evidence>
<evidence type="ECO:0000256" key="2">
    <source>
        <dbReference type="ARBA" id="ARBA00006375"/>
    </source>
</evidence>
<keyword evidence="4 12" id="KW-0812">Transmembrane</keyword>
<evidence type="ECO:0000256" key="9">
    <source>
        <dbReference type="ARBA" id="ARBA00023128"/>
    </source>
</evidence>
<comment type="similarity">
    <text evidence="2">Belongs to the mitochondrial carrier (TC 2.A.29) family.</text>
</comment>
<evidence type="ECO:0000313" key="17">
    <source>
        <dbReference type="WormBase" id="SRAE_1000319500"/>
    </source>
</evidence>
<dbReference type="GO" id="GO:0005743">
    <property type="term" value="C:mitochondrial inner membrane"/>
    <property type="evidence" value="ECO:0007669"/>
    <property type="project" value="UniProtKB-SubCell"/>
</dbReference>
<reference evidence="14 15" key="1">
    <citation type="submission" date="2014-09" db="EMBL/GenBank/DDBJ databases">
        <authorList>
            <person name="Martin A.A."/>
        </authorList>
    </citation>
    <scope>NUCLEOTIDE SEQUENCE</scope>
    <source>
        <strain evidence="15">ED321</strain>
        <strain evidence="14">ED321 Heterogonic</strain>
    </source>
</reference>
<dbReference type="Pfam" id="PF00153">
    <property type="entry name" value="Mito_carr"/>
    <property type="match status" value="3"/>
</dbReference>
<dbReference type="GO" id="GO:0015183">
    <property type="term" value="F:L-aspartate transmembrane transporter activity"/>
    <property type="evidence" value="ECO:0007669"/>
    <property type="project" value="TreeGrafter"/>
</dbReference>
<dbReference type="PROSITE" id="PS50222">
    <property type="entry name" value="EF_HAND_2"/>
    <property type="match status" value="2"/>
</dbReference>
<dbReference type="InterPro" id="IPR002048">
    <property type="entry name" value="EF_hand_dom"/>
</dbReference>
<comment type="subunit">
    <text evidence="11">Homodimer (via N-terminus).</text>
</comment>
<keyword evidence="6" id="KW-0999">Mitochondrion inner membrane</keyword>
<dbReference type="PANTHER" id="PTHR45678">
    <property type="entry name" value="MITOCHONDRIAL 2-OXODICARBOXYLATE CARRIER 1-RELATED"/>
    <property type="match status" value="1"/>
</dbReference>
<dbReference type="eggNOG" id="KOG0751">
    <property type="taxonomic scope" value="Eukaryota"/>
</dbReference>
<dbReference type="SMART" id="SM00054">
    <property type="entry name" value="EFh"/>
    <property type="match status" value="2"/>
</dbReference>
<reference evidence="16" key="2">
    <citation type="submission" date="2020-12" db="UniProtKB">
        <authorList>
            <consortium name="WormBaseParasite"/>
        </authorList>
    </citation>
    <scope>IDENTIFICATION</scope>
</reference>
<name>A0A090L5D7_STRRB</name>
<dbReference type="CTD" id="36377307"/>
<keyword evidence="9" id="KW-0496">Mitochondrion</keyword>
<dbReference type="RefSeq" id="XP_024504143.1">
    <property type="nucleotide sequence ID" value="XM_024650357.1"/>
</dbReference>
<comment type="subcellular location">
    <subcellularLocation>
        <location evidence="1">Mitochondrion inner membrane</location>
        <topology evidence="1">Multi-pass membrane protein</topology>
    </subcellularLocation>
</comment>
<dbReference type="SUPFAM" id="SSF103506">
    <property type="entry name" value="Mitochondrial carrier"/>
    <property type="match status" value="1"/>
</dbReference>
<dbReference type="OrthoDB" id="2161at2759"/>
<dbReference type="STRING" id="34506.A0A090L5D7"/>
<protein>
    <submittedName>
        <fullName evidence="14 16">Calcium-binding mitochondrial carrier protein Aralar1</fullName>
    </submittedName>
</protein>
<keyword evidence="15" id="KW-1185">Reference proteome</keyword>
<dbReference type="GO" id="GO:0005313">
    <property type="term" value="F:L-glutamate transmembrane transporter activity"/>
    <property type="evidence" value="ECO:0007669"/>
    <property type="project" value="TreeGrafter"/>
</dbReference>
<dbReference type="PRINTS" id="PR00926">
    <property type="entry name" value="MITOCARRIER"/>
</dbReference>
<evidence type="ECO:0000256" key="6">
    <source>
        <dbReference type="ARBA" id="ARBA00022792"/>
    </source>
</evidence>
<dbReference type="WormBase" id="SRAE_1000319500">
    <property type="protein sequence ID" value="SRP05362"/>
    <property type="gene ID" value="WBGene00259812"/>
</dbReference>
<dbReference type="SUPFAM" id="SSF47473">
    <property type="entry name" value="EF-hand"/>
    <property type="match status" value="2"/>
</dbReference>
<evidence type="ECO:0000256" key="10">
    <source>
        <dbReference type="ARBA" id="ARBA00023136"/>
    </source>
</evidence>
<dbReference type="InterPro" id="IPR023395">
    <property type="entry name" value="MCP_dom_sf"/>
</dbReference>
<evidence type="ECO:0000256" key="5">
    <source>
        <dbReference type="ARBA" id="ARBA00022737"/>
    </source>
</evidence>
<keyword evidence="5" id="KW-0677">Repeat</keyword>
<evidence type="ECO:0000259" key="13">
    <source>
        <dbReference type="PROSITE" id="PS50222"/>
    </source>
</evidence>
<dbReference type="InterPro" id="IPR011992">
    <property type="entry name" value="EF-hand-dom_pair"/>
</dbReference>
<dbReference type="GO" id="GO:0043490">
    <property type="term" value="P:malate-aspartate shuttle"/>
    <property type="evidence" value="ECO:0007669"/>
    <property type="project" value="TreeGrafter"/>
</dbReference>
<dbReference type="InterPro" id="IPR002067">
    <property type="entry name" value="MCP"/>
</dbReference>
<evidence type="ECO:0000256" key="12">
    <source>
        <dbReference type="PROSITE-ProRule" id="PRU00282"/>
    </source>
</evidence>
<dbReference type="Proteomes" id="UP000035682">
    <property type="component" value="Unplaced"/>
</dbReference>
<feature type="repeat" description="Solcar" evidence="12">
    <location>
        <begin position="394"/>
        <end position="485"/>
    </location>
</feature>
<evidence type="ECO:0000256" key="3">
    <source>
        <dbReference type="ARBA" id="ARBA00022448"/>
    </source>
</evidence>
<dbReference type="EMBL" id="LN609528">
    <property type="protein sequence ID" value="CEF64942.1"/>
    <property type="molecule type" value="Genomic_DNA"/>
</dbReference>
<keyword evidence="8" id="KW-1133">Transmembrane helix</keyword>
<feature type="repeat" description="Solcar" evidence="12">
    <location>
        <begin position="585"/>
        <end position="673"/>
    </location>
</feature>
<evidence type="ECO:0000256" key="1">
    <source>
        <dbReference type="ARBA" id="ARBA00004448"/>
    </source>
</evidence>
<evidence type="ECO:0000256" key="7">
    <source>
        <dbReference type="ARBA" id="ARBA00022837"/>
    </source>
</evidence>
<dbReference type="Gene3D" id="1.50.40.10">
    <property type="entry name" value="Mitochondrial carrier domain"/>
    <property type="match status" value="1"/>
</dbReference>
<keyword evidence="10 12" id="KW-0472">Membrane</keyword>
<dbReference type="GO" id="GO:0005509">
    <property type="term" value="F:calcium ion binding"/>
    <property type="evidence" value="ECO:0007669"/>
    <property type="project" value="InterPro"/>
</dbReference>
<evidence type="ECO:0000313" key="16">
    <source>
        <dbReference type="WBParaSite" id="SRAE_1000319500.1"/>
    </source>
</evidence>
<dbReference type="InterPro" id="IPR018108">
    <property type="entry name" value="MCP_transmembrane"/>
</dbReference>
<gene>
    <name evidence="14 16 17" type="ORF">SRAE_1000319500</name>
</gene>
<proteinExistence type="inferred from homology"/>
<sequence length="679" mass="76824">MGSKKKKKKVCYKFVKKKHGDNNYSSLINEYIEKENKIKIDLEKKSLPSRMWEKYGPLRNAFCNVDYSSVVSHTVQRASSEHLRKIFNKYSTIEKDGQKYMTHDDFVKKYLNLYMSNDYNKETVRLLTSAINASKSKLISFEEFCAFEAALCKHDILYLTAFQLFDNNSNECISFSDFERIIRHTAPLMKFEFDFDSDFIKRYFGEDKKGTLDYYAFCQLLHDFYEEQGKQAFNVYDKTKEGAISAEDFSKIMTTIKGYLLTEFVKNNLMAIASGNNSSHKVRYSFYAAFNSLLSKMELIKIIYLSLARGNLNLEVSKEEFLRAAQSFSHVTPYEVEILFKLAEVAHPESRSLCFSDIEKIDPERLKRVTYTSRLATDSPVNEKKERSTSTAVLESLYRFVIGSVAGACGATAVYPIDLVKTRMQNQRTSSIIGEVAYKNSLDCFKKVVKFEGVLGLYRGLLPQLVGVAPEKAIKLTVNDFVRDKFTDNEKIPLYGEIIAGGCGGGCQVIFTNPLEIVKIRLQVAGELQSAGRHINVFTVLKDLGFFGLYKGARACFLRDIPFSAIYFPAYAHAKLATADKDGHNSLPSLFGSAFISGVPAAALVTPADVIKTRLQVATKAGQTTYNGIYDCAKKIMAEEGPTAFWKGTAARVFRSSPQFGFTLLTYELLQRVFHVDFH</sequence>
<feature type="repeat" description="Solcar" evidence="12">
    <location>
        <begin position="492"/>
        <end position="577"/>
    </location>
</feature>
<organism evidence="14">
    <name type="scientific">Strongyloides ratti</name>
    <name type="common">Parasitic roundworm</name>
    <dbReference type="NCBI Taxonomy" id="34506"/>
    <lineage>
        <taxon>Eukaryota</taxon>
        <taxon>Metazoa</taxon>
        <taxon>Ecdysozoa</taxon>
        <taxon>Nematoda</taxon>
        <taxon>Chromadorea</taxon>
        <taxon>Rhabditida</taxon>
        <taxon>Tylenchina</taxon>
        <taxon>Panagrolaimomorpha</taxon>
        <taxon>Strongyloidoidea</taxon>
        <taxon>Strongyloididae</taxon>
        <taxon>Strongyloides</taxon>
    </lineage>
</organism>
<dbReference type="GeneID" id="36377307"/>
<keyword evidence="7" id="KW-0106">Calcium</keyword>
<dbReference type="Gene3D" id="1.10.238.10">
    <property type="entry name" value="EF-hand"/>
    <property type="match status" value="2"/>
</dbReference>
<accession>A0A090L5D7</accession>
<keyword evidence="3" id="KW-0813">Transport</keyword>
<dbReference type="OMA" id="QRQHAHE"/>
<evidence type="ECO:0000256" key="11">
    <source>
        <dbReference type="ARBA" id="ARBA00038674"/>
    </source>
</evidence>
<feature type="domain" description="EF-hand" evidence="13">
    <location>
        <begin position="153"/>
        <end position="188"/>
    </location>
</feature>
<dbReference type="InterPro" id="IPR051028">
    <property type="entry name" value="Mito_Solute_Carrier"/>
</dbReference>
<dbReference type="PROSITE" id="PS50920">
    <property type="entry name" value="SOLCAR"/>
    <property type="match status" value="3"/>
</dbReference>
<evidence type="ECO:0000256" key="4">
    <source>
        <dbReference type="ARBA" id="ARBA00022692"/>
    </source>
</evidence>
<evidence type="ECO:0000256" key="8">
    <source>
        <dbReference type="ARBA" id="ARBA00022989"/>
    </source>
</evidence>
<evidence type="ECO:0000313" key="14">
    <source>
        <dbReference type="EMBL" id="CEF64942.1"/>
    </source>
</evidence>
<dbReference type="PANTHER" id="PTHR45678:SF9">
    <property type="entry name" value="CALCIUM-BINDING MITOCHONDRIAL CARRIER PROTEIN ARALAR1"/>
    <property type="match status" value="1"/>
</dbReference>
<dbReference type="WBParaSite" id="SRAE_1000319500.1">
    <property type="protein sequence ID" value="SRAE_1000319500.1"/>
    <property type="gene ID" value="WBGene00259812"/>
</dbReference>